<organism evidence="1 2">
    <name type="scientific">Actinomadura soli</name>
    <dbReference type="NCBI Taxonomy" id="2508997"/>
    <lineage>
        <taxon>Bacteria</taxon>
        <taxon>Bacillati</taxon>
        <taxon>Actinomycetota</taxon>
        <taxon>Actinomycetes</taxon>
        <taxon>Streptosporangiales</taxon>
        <taxon>Thermomonosporaceae</taxon>
        <taxon>Actinomadura</taxon>
    </lineage>
</organism>
<dbReference type="EMBL" id="VCKW01000146">
    <property type="protein sequence ID" value="TMQ93479.1"/>
    <property type="molecule type" value="Genomic_DNA"/>
</dbReference>
<keyword evidence="2" id="KW-1185">Reference proteome</keyword>
<dbReference type="AlphaFoldDB" id="A0A5C4J937"/>
<protein>
    <submittedName>
        <fullName evidence="1">Tetratricopeptide repeat protein</fullName>
    </submittedName>
</protein>
<reference evidence="1 2" key="1">
    <citation type="submission" date="2019-05" db="EMBL/GenBank/DDBJ databases">
        <title>Draft genome sequence of Actinomadura sp. 14C53.</title>
        <authorList>
            <person name="Saricaoglu S."/>
            <person name="Isik K."/>
        </authorList>
    </citation>
    <scope>NUCLEOTIDE SEQUENCE [LARGE SCALE GENOMIC DNA]</scope>
    <source>
        <strain evidence="1 2">14C53</strain>
    </source>
</reference>
<dbReference type="InterPro" id="IPR011990">
    <property type="entry name" value="TPR-like_helical_dom_sf"/>
</dbReference>
<dbReference type="Pfam" id="PF13374">
    <property type="entry name" value="TPR_10"/>
    <property type="match status" value="2"/>
</dbReference>
<evidence type="ECO:0000313" key="2">
    <source>
        <dbReference type="Proteomes" id="UP000309174"/>
    </source>
</evidence>
<dbReference type="PANTHER" id="PTHR46082:SF6">
    <property type="entry name" value="AAA+ ATPASE DOMAIN-CONTAINING PROTEIN-RELATED"/>
    <property type="match status" value="1"/>
</dbReference>
<gene>
    <name evidence="1" type="ORF">ETD83_25580</name>
</gene>
<dbReference type="OrthoDB" id="127785at2"/>
<name>A0A5C4J937_9ACTN</name>
<sequence length="106" mass="12379">MRMLGYDEAARDLDKDTLARRRRVLGEDHPHTLNTAAALVVSLVRLDDLERARDLGEDTLFRRRRVLGDDHGRTLDSANNLVVVLHMLGEDRLADQWLEWIKERRH</sequence>
<evidence type="ECO:0000313" key="1">
    <source>
        <dbReference type="EMBL" id="TMQ93479.1"/>
    </source>
</evidence>
<dbReference type="PANTHER" id="PTHR46082">
    <property type="entry name" value="ATP/GTP-BINDING PROTEIN-RELATED"/>
    <property type="match status" value="1"/>
</dbReference>
<dbReference type="InterPro" id="IPR053137">
    <property type="entry name" value="NLR-like"/>
</dbReference>
<accession>A0A5C4J937</accession>
<dbReference type="Proteomes" id="UP000309174">
    <property type="component" value="Unassembled WGS sequence"/>
</dbReference>
<comment type="caution">
    <text evidence="1">The sequence shown here is derived from an EMBL/GenBank/DDBJ whole genome shotgun (WGS) entry which is preliminary data.</text>
</comment>
<dbReference type="Gene3D" id="1.25.40.10">
    <property type="entry name" value="Tetratricopeptide repeat domain"/>
    <property type="match status" value="1"/>
</dbReference>
<proteinExistence type="predicted"/>